<dbReference type="RefSeq" id="WP_344254088.1">
    <property type="nucleotide sequence ID" value="NZ_BAAARE010000005.1"/>
</dbReference>
<protein>
    <submittedName>
        <fullName evidence="9">Response regulator transcription factor</fullName>
    </submittedName>
</protein>
<dbReference type="InterPro" id="IPR001867">
    <property type="entry name" value="OmpR/PhoB-type_DNA-bd"/>
</dbReference>
<dbReference type="CDD" id="cd00383">
    <property type="entry name" value="trans_reg_C"/>
    <property type="match status" value="1"/>
</dbReference>
<evidence type="ECO:0000259" key="7">
    <source>
        <dbReference type="PROSITE" id="PS50110"/>
    </source>
</evidence>
<comment type="caution">
    <text evidence="9">The sequence shown here is derived from an EMBL/GenBank/DDBJ whole genome shotgun (WGS) entry which is preliminary data.</text>
</comment>
<accession>A0ABN3L4Q2</accession>
<dbReference type="InterPro" id="IPR001789">
    <property type="entry name" value="Sig_transdc_resp-reg_receiver"/>
</dbReference>
<keyword evidence="2" id="KW-0805">Transcription regulation</keyword>
<dbReference type="InterPro" id="IPR011006">
    <property type="entry name" value="CheY-like_superfamily"/>
</dbReference>
<proteinExistence type="predicted"/>
<keyword evidence="3 6" id="KW-0238">DNA-binding</keyword>
<keyword evidence="10" id="KW-1185">Reference proteome</keyword>
<dbReference type="Gene3D" id="6.10.250.690">
    <property type="match status" value="1"/>
</dbReference>
<evidence type="ECO:0000259" key="8">
    <source>
        <dbReference type="PROSITE" id="PS51755"/>
    </source>
</evidence>
<gene>
    <name evidence="9" type="ORF">GCM10009858_13820</name>
</gene>
<evidence type="ECO:0000313" key="10">
    <source>
        <dbReference type="Proteomes" id="UP001500730"/>
    </source>
</evidence>
<dbReference type="Gene3D" id="3.40.50.2300">
    <property type="match status" value="1"/>
</dbReference>
<organism evidence="9 10">
    <name type="scientific">Terrabacter carboxydivorans</name>
    <dbReference type="NCBI Taxonomy" id="619730"/>
    <lineage>
        <taxon>Bacteria</taxon>
        <taxon>Bacillati</taxon>
        <taxon>Actinomycetota</taxon>
        <taxon>Actinomycetes</taxon>
        <taxon>Micrococcales</taxon>
        <taxon>Intrasporangiaceae</taxon>
        <taxon>Terrabacter</taxon>
    </lineage>
</organism>
<sequence length="233" mass="25819">MPTVLVVDDDPTLREVVAGYLSRAGLDVVEAQDGLTALVLARDRSPDLVVLDLTLPGLDGLEVFRRLRSERGDLPVVMLTARGEESDRVLGLELGADDYVTKPFSSRELVLRIQSILRRAAPITAPGSPTFVDADLTVDTRRHQAWMGGRPLALTSREFDLLAHLMAHPGTAFSRRELMQQVWGWEYGDESTVTVHVRRLREKVETDPARPVRLQTVWGVGYRWDGATATAAP</sequence>
<evidence type="ECO:0000256" key="2">
    <source>
        <dbReference type="ARBA" id="ARBA00023015"/>
    </source>
</evidence>
<evidence type="ECO:0000256" key="3">
    <source>
        <dbReference type="ARBA" id="ARBA00023125"/>
    </source>
</evidence>
<keyword evidence="4" id="KW-0804">Transcription</keyword>
<evidence type="ECO:0000256" key="5">
    <source>
        <dbReference type="PROSITE-ProRule" id="PRU00169"/>
    </source>
</evidence>
<dbReference type="PROSITE" id="PS51755">
    <property type="entry name" value="OMPR_PHOB"/>
    <property type="match status" value="1"/>
</dbReference>
<feature type="domain" description="OmpR/PhoB-type" evidence="8">
    <location>
        <begin position="128"/>
        <end position="226"/>
    </location>
</feature>
<evidence type="ECO:0000256" key="1">
    <source>
        <dbReference type="ARBA" id="ARBA00022553"/>
    </source>
</evidence>
<dbReference type="PANTHER" id="PTHR48111">
    <property type="entry name" value="REGULATOR OF RPOS"/>
    <property type="match status" value="1"/>
</dbReference>
<dbReference type="SMART" id="SM00862">
    <property type="entry name" value="Trans_reg_C"/>
    <property type="match status" value="1"/>
</dbReference>
<dbReference type="InterPro" id="IPR036388">
    <property type="entry name" value="WH-like_DNA-bd_sf"/>
</dbReference>
<evidence type="ECO:0000256" key="4">
    <source>
        <dbReference type="ARBA" id="ARBA00023163"/>
    </source>
</evidence>
<keyword evidence="1 5" id="KW-0597">Phosphoprotein</keyword>
<dbReference type="EMBL" id="BAAARE010000005">
    <property type="protein sequence ID" value="GAA2477655.1"/>
    <property type="molecule type" value="Genomic_DNA"/>
</dbReference>
<dbReference type="Proteomes" id="UP001500730">
    <property type="component" value="Unassembled WGS sequence"/>
</dbReference>
<feature type="DNA-binding region" description="OmpR/PhoB-type" evidence="6">
    <location>
        <begin position="128"/>
        <end position="226"/>
    </location>
</feature>
<dbReference type="Pfam" id="PF00486">
    <property type="entry name" value="Trans_reg_C"/>
    <property type="match status" value="1"/>
</dbReference>
<dbReference type="InterPro" id="IPR039420">
    <property type="entry name" value="WalR-like"/>
</dbReference>
<reference evidence="9 10" key="1">
    <citation type="journal article" date="2019" name="Int. J. Syst. Evol. Microbiol.">
        <title>The Global Catalogue of Microorganisms (GCM) 10K type strain sequencing project: providing services to taxonomists for standard genome sequencing and annotation.</title>
        <authorList>
            <consortium name="The Broad Institute Genomics Platform"/>
            <consortium name="The Broad Institute Genome Sequencing Center for Infectious Disease"/>
            <person name="Wu L."/>
            <person name="Ma J."/>
        </authorList>
    </citation>
    <scope>NUCLEOTIDE SEQUENCE [LARGE SCALE GENOMIC DNA]</scope>
    <source>
        <strain evidence="9 10">JCM 16259</strain>
    </source>
</reference>
<dbReference type="SUPFAM" id="SSF52172">
    <property type="entry name" value="CheY-like"/>
    <property type="match status" value="1"/>
</dbReference>
<dbReference type="PANTHER" id="PTHR48111:SF4">
    <property type="entry name" value="DNA-BINDING DUAL TRANSCRIPTIONAL REGULATOR OMPR"/>
    <property type="match status" value="1"/>
</dbReference>
<feature type="domain" description="Response regulatory" evidence="7">
    <location>
        <begin position="3"/>
        <end position="117"/>
    </location>
</feature>
<evidence type="ECO:0000313" key="9">
    <source>
        <dbReference type="EMBL" id="GAA2477655.1"/>
    </source>
</evidence>
<dbReference type="PROSITE" id="PS50110">
    <property type="entry name" value="RESPONSE_REGULATORY"/>
    <property type="match status" value="1"/>
</dbReference>
<evidence type="ECO:0000256" key="6">
    <source>
        <dbReference type="PROSITE-ProRule" id="PRU01091"/>
    </source>
</evidence>
<dbReference type="SMART" id="SM00448">
    <property type="entry name" value="REC"/>
    <property type="match status" value="1"/>
</dbReference>
<name>A0ABN3L4Q2_9MICO</name>
<dbReference type="Gene3D" id="1.10.10.10">
    <property type="entry name" value="Winged helix-like DNA-binding domain superfamily/Winged helix DNA-binding domain"/>
    <property type="match status" value="1"/>
</dbReference>
<feature type="modified residue" description="4-aspartylphosphate" evidence="5">
    <location>
        <position position="52"/>
    </location>
</feature>
<dbReference type="Pfam" id="PF00072">
    <property type="entry name" value="Response_reg"/>
    <property type="match status" value="1"/>
</dbReference>